<evidence type="ECO:0000313" key="2">
    <source>
        <dbReference type="EMBL" id="RMI42116.1"/>
    </source>
</evidence>
<dbReference type="GO" id="GO:0016491">
    <property type="term" value="F:oxidoreductase activity"/>
    <property type="evidence" value="ECO:0007669"/>
    <property type="project" value="InterPro"/>
</dbReference>
<feature type="region of interest" description="Disordered" evidence="1">
    <location>
        <begin position="474"/>
        <end position="501"/>
    </location>
</feature>
<dbReference type="InterPro" id="IPR052544">
    <property type="entry name" value="Bacteriocin_Proc_Enz"/>
</dbReference>
<dbReference type="CDD" id="cd02142">
    <property type="entry name" value="McbC_SagB-like_oxidoreductase"/>
    <property type="match status" value="1"/>
</dbReference>
<dbReference type="PANTHER" id="PTHR43745:SF2">
    <property type="entry name" value="NITROREDUCTASE MJ1384-RELATED"/>
    <property type="match status" value="1"/>
</dbReference>
<accession>A0A3M2LYA5</accession>
<protein>
    <recommendedName>
        <fullName evidence="4">SagB/ThcOx family dehydrogenase</fullName>
    </recommendedName>
</protein>
<proteinExistence type="predicted"/>
<dbReference type="Gene3D" id="3.40.109.10">
    <property type="entry name" value="NADH Oxidase"/>
    <property type="match status" value="2"/>
</dbReference>
<organism evidence="2 3">
    <name type="scientific">Actinomadura harenae</name>
    <dbReference type="NCBI Taxonomy" id="2483351"/>
    <lineage>
        <taxon>Bacteria</taxon>
        <taxon>Bacillati</taxon>
        <taxon>Actinomycetota</taxon>
        <taxon>Actinomycetes</taxon>
        <taxon>Streptosporangiales</taxon>
        <taxon>Thermomonosporaceae</taxon>
        <taxon>Actinomadura</taxon>
    </lineage>
</organism>
<dbReference type="AlphaFoldDB" id="A0A3M2LYA5"/>
<gene>
    <name evidence="2" type="ORF">EBO15_20930</name>
</gene>
<sequence length="501" mass="53227">MTDTYGDATRRFLAAIDHRKPEPIDWDSAPPRYKRYRGTTRTALPTAGPQSWKDDLLRGLLGLTRVSWSYPADEAGRFLPGPRSVRVGRPVASGGALYPIEAYLADETAIHHYDTVHHALETVRGGDHRSALLPQGGTVDAALILTAVFWRNGFKYRDFAYRLQCQETGALCAQALTLADQLRLRSALHLDLDTERADTLLGLDPRAEGALAALTIATGDSAATAGTAAPVQLLTTTQAHLSTAQAVDLPVPVTRLLPHLAELHTVSGRQVAGRPLSPPTGQDPPVPGGPVIPLPPVAAVDLTHGIGRRASPLNGYQPRPITATDLTQILTSARPSGRTTTGLYVLIWNVTGIPPGAYRYDPTRLLLTGSGPAVPDQTPLAANTRHALRNATAALIPVGAPLTEATHCGDVAYRLQQTETGMVTHRAALAAAVLGLTSRIHSDAANPSTGAVLGLQGTPWRPLSFLLIGHPRTNEPALPAPAGPERGATLPVHEQEPHIKE</sequence>
<evidence type="ECO:0000313" key="3">
    <source>
        <dbReference type="Proteomes" id="UP000282674"/>
    </source>
</evidence>
<dbReference type="OrthoDB" id="3723182at2"/>
<name>A0A3M2LYA5_9ACTN</name>
<dbReference type="SUPFAM" id="SSF55469">
    <property type="entry name" value="FMN-dependent nitroreductase-like"/>
    <property type="match status" value="1"/>
</dbReference>
<comment type="caution">
    <text evidence="2">The sequence shown here is derived from an EMBL/GenBank/DDBJ whole genome shotgun (WGS) entry which is preliminary data.</text>
</comment>
<dbReference type="InterPro" id="IPR000415">
    <property type="entry name" value="Nitroreductase-like"/>
</dbReference>
<evidence type="ECO:0008006" key="4">
    <source>
        <dbReference type="Google" id="ProtNLM"/>
    </source>
</evidence>
<dbReference type="Proteomes" id="UP000282674">
    <property type="component" value="Unassembled WGS sequence"/>
</dbReference>
<keyword evidence="3" id="KW-1185">Reference proteome</keyword>
<dbReference type="RefSeq" id="WP_122196110.1">
    <property type="nucleotide sequence ID" value="NZ_JBHSKC010000031.1"/>
</dbReference>
<evidence type="ECO:0000256" key="1">
    <source>
        <dbReference type="SAM" id="MobiDB-lite"/>
    </source>
</evidence>
<reference evidence="2 3" key="1">
    <citation type="submission" date="2018-10" db="EMBL/GenBank/DDBJ databases">
        <title>Isolation from soil.</title>
        <authorList>
            <person name="Hu J."/>
        </authorList>
    </citation>
    <scope>NUCLEOTIDE SEQUENCE [LARGE SCALE GENOMIC DNA]</scope>
    <source>
        <strain evidence="2 3">NEAU-Ht49</strain>
    </source>
</reference>
<dbReference type="EMBL" id="RFFG01000036">
    <property type="protein sequence ID" value="RMI42116.1"/>
    <property type="molecule type" value="Genomic_DNA"/>
</dbReference>
<dbReference type="PANTHER" id="PTHR43745">
    <property type="entry name" value="NITROREDUCTASE MJ1384-RELATED"/>
    <property type="match status" value="1"/>
</dbReference>